<dbReference type="InterPro" id="IPR053139">
    <property type="entry name" value="Surface_bspA-like"/>
</dbReference>
<dbReference type="Pfam" id="PF13306">
    <property type="entry name" value="LRR_5"/>
    <property type="match status" value="2"/>
</dbReference>
<dbReference type="PANTHER" id="PTHR45661">
    <property type="entry name" value="SURFACE ANTIGEN"/>
    <property type="match status" value="1"/>
</dbReference>
<feature type="signal peptide" evidence="1">
    <location>
        <begin position="1"/>
        <end position="24"/>
    </location>
</feature>
<dbReference type="AlphaFoldDB" id="A0AAQ3LA56"/>
<feature type="domain" description="Bacterial repeat" evidence="2">
    <location>
        <begin position="365"/>
        <end position="432"/>
    </location>
</feature>
<keyword evidence="1" id="KW-0732">Signal</keyword>
<evidence type="ECO:0000256" key="1">
    <source>
        <dbReference type="SAM" id="SignalP"/>
    </source>
</evidence>
<accession>A0AAQ3LA56</accession>
<reference evidence="3 4" key="1">
    <citation type="submission" date="2023-10" db="EMBL/GenBank/DDBJ databases">
        <title>Rubellicoccus peritrichatus gen. nov., sp. nov., isolated from an algae of coral reef tank.</title>
        <authorList>
            <person name="Luo J."/>
        </authorList>
    </citation>
    <scope>NUCLEOTIDE SEQUENCE [LARGE SCALE GENOMIC DNA]</scope>
    <source>
        <strain evidence="3 4">CR14</strain>
    </source>
</reference>
<dbReference type="InterPro" id="IPR026906">
    <property type="entry name" value="LRR_5"/>
</dbReference>
<dbReference type="PANTHER" id="PTHR45661:SF3">
    <property type="entry name" value="IG-LIKE DOMAIN-CONTAINING PROTEIN"/>
    <property type="match status" value="1"/>
</dbReference>
<dbReference type="KEGG" id="puo:RZN69_00275"/>
<dbReference type="InterPro" id="IPR044060">
    <property type="entry name" value="Bacterial_rp_domain"/>
</dbReference>
<evidence type="ECO:0000259" key="2">
    <source>
        <dbReference type="Pfam" id="PF18998"/>
    </source>
</evidence>
<dbReference type="Gene3D" id="2.60.40.10">
    <property type="entry name" value="Immunoglobulins"/>
    <property type="match status" value="1"/>
</dbReference>
<evidence type="ECO:0000313" key="4">
    <source>
        <dbReference type="Proteomes" id="UP001304300"/>
    </source>
</evidence>
<dbReference type="Proteomes" id="UP001304300">
    <property type="component" value="Chromosome"/>
</dbReference>
<gene>
    <name evidence="3" type="ORF">RZN69_00275</name>
</gene>
<dbReference type="InterPro" id="IPR032675">
    <property type="entry name" value="LRR_dom_sf"/>
</dbReference>
<protein>
    <submittedName>
        <fullName evidence="3">Leucine-rich repeat protein</fullName>
    </submittedName>
</protein>
<keyword evidence="4" id="KW-1185">Reference proteome</keyword>
<organism evidence="3 4">
    <name type="scientific">Rubellicoccus peritrichatus</name>
    <dbReference type="NCBI Taxonomy" id="3080537"/>
    <lineage>
        <taxon>Bacteria</taxon>
        <taxon>Pseudomonadati</taxon>
        <taxon>Verrucomicrobiota</taxon>
        <taxon>Opitutia</taxon>
        <taxon>Puniceicoccales</taxon>
        <taxon>Cerasicoccaceae</taxon>
        <taxon>Rubellicoccus</taxon>
    </lineage>
</organism>
<feature type="domain" description="Bacterial repeat" evidence="2">
    <location>
        <begin position="520"/>
        <end position="589"/>
    </location>
</feature>
<evidence type="ECO:0000313" key="3">
    <source>
        <dbReference type="EMBL" id="WOO41502.1"/>
    </source>
</evidence>
<dbReference type="SUPFAM" id="SSF52058">
    <property type="entry name" value="L domain-like"/>
    <property type="match status" value="1"/>
</dbReference>
<proteinExistence type="predicted"/>
<dbReference type="Gene3D" id="3.80.10.10">
    <property type="entry name" value="Ribonuclease Inhibitor"/>
    <property type="match status" value="3"/>
</dbReference>
<dbReference type="Pfam" id="PF18998">
    <property type="entry name" value="Flg_new_2"/>
    <property type="match status" value="2"/>
</dbReference>
<feature type="chain" id="PRO_5042849401" evidence="1">
    <location>
        <begin position="25"/>
        <end position="697"/>
    </location>
</feature>
<name>A0AAQ3LA56_9BACT</name>
<dbReference type="EMBL" id="CP136920">
    <property type="protein sequence ID" value="WOO41502.1"/>
    <property type="molecule type" value="Genomic_DNA"/>
</dbReference>
<dbReference type="InterPro" id="IPR013783">
    <property type="entry name" value="Ig-like_fold"/>
</dbReference>
<dbReference type="RefSeq" id="WP_317833986.1">
    <property type="nucleotide sequence ID" value="NZ_CP136920.1"/>
</dbReference>
<sequence>MKQHRNYIFLFSFAFLSQFLTVNAADYITSNGIALIYEVADGEITISDCDDSASGDLVIPTHIEDKPVTRIGDRAFYECASLTSIIIPESVTSMGTYTFWGCYSLTTVTLPKGLKSISDNAFLNCISLKSLELPQSLESIGIAAFSFCSSLENLTFPESLTSIGIAAFRHCESFTNIEIPDGVTSIGYATFETCSSLESITLPEGIENIGNYAFYECFSLAEVVVPDGVISIDDSAFRDCRSLTNVTLPDSLERIDRAAFYNTSSLNDITFPENLASIGNSAFYRSGLAQITLPQSLTSISDYAFYRSAAISILFEGDAPTDFGQNVFFKSSDSPTIYFYSDAAGFTVPSWQGYQSKILTILPPYTLSVSSTGGGSFTILSEKTEYELGDTVTVYATADSDYLFLGWSGDVTADYYAQDLVIDSDISLKANFGILPVITEHPSSSYIISGESTTLKVEADNAASYQWFLGRNGDTSAPIDGASESTLKVSPIVTSDYWVCITSPDGLSVDSIQATVRVSYTLSMSSTKGGFVSLFPFERDAYIYGEYGRVYALADRGYVFSGWSGDLDGLDSPKEFFIYSNMSVHATFEFDLANFYLYEGVIELGNDWYWSDWFGLYNMTGPDWIFHLDYGWVYANVEDNSIRSAWLFLANVQSWFWMSDTLGEGFAFDATQNTFVFWDTESSAWWNFEPLPQFGHR</sequence>